<sequence length="657" mass="74056">MKYLKSIYTLLAFAALVIELFVFNFRTFESFFFPEELSPVTAYSAGSTVQEDGSVLFDLSSSSEPYILLDDLNTSVQNLYLDLRATEDPVSTLSVTISARDQGNNQYYDLPSLTIDPNDESTKYIRLNLSGDAKSLKITINSSLYSSYHIGTIKLNTGRPLFFSPLRFFAVYGLLLLLFFLRPGSVLYTAAYSLRGRLQTGWILFLLLSQVLLAVGIGTFNPDYVDPPWTHHQQYHKLAVALTEGHFYLDDEPSQELQAMENPYDYRQRKADSVSSIWDTAYYNGRYYCYFGILPVFLYYLPWYLVTGTAFPTYLGVLINACFMSIGIFFLLDALVTRYFKKLSLGAFLLLDFCLLAGSGFFLVVENPTFYNMPISLGAALTIWGFYFWLNAREESGALKARPLAAGALCMALVAACRPQMLVGSLLAVPLFWPSIRALFGRNSVLKKAILKSLLPAVLPYVITAAFLMYYNYARFGSPFDFGANYNLTTNDMTARGFHLDRLPFGLFTYLLQPPSINSVYPFMQRVSTSNTYQGVTILESMFGGFLWFHPLLLILCGFRRAKNQLKTLGLGAFALASLALGLVVVCADIEMAGILHRYYTDFGFFLVLPAVLTALSLYQKAKKSPVWLALYHRGLFSVSAFSAGMYFLWILNRFYN</sequence>
<proteinExistence type="predicted"/>
<feature type="transmembrane region" description="Helical" evidence="1">
    <location>
        <begin position="541"/>
        <end position="559"/>
    </location>
</feature>
<dbReference type="EMBL" id="DVGK01000112">
    <property type="protein sequence ID" value="HIR14253.1"/>
    <property type="molecule type" value="Genomic_DNA"/>
</dbReference>
<feature type="transmembrane region" description="Helical" evidence="1">
    <location>
        <begin position="344"/>
        <end position="365"/>
    </location>
</feature>
<dbReference type="Proteomes" id="UP000886757">
    <property type="component" value="Unassembled WGS sequence"/>
</dbReference>
<feature type="transmembrane region" description="Helical" evidence="1">
    <location>
        <begin position="599"/>
        <end position="619"/>
    </location>
</feature>
<keyword evidence="1" id="KW-1133">Transmembrane helix</keyword>
<feature type="transmembrane region" description="Helical" evidence="1">
    <location>
        <begin position="404"/>
        <end position="433"/>
    </location>
</feature>
<keyword evidence="1" id="KW-0812">Transmembrane</keyword>
<comment type="caution">
    <text evidence="2">The sequence shown here is derived from an EMBL/GenBank/DDBJ whole genome shotgun (WGS) entry which is preliminary data.</text>
</comment>
<keyword evidence="1" id="KW-0472">Membrane</keyword>
<protein>
    <submittedName>
        <fullName evidence="2">Uncharacterized protein</fullName>
    </submittedName>
</protein>
<name>A0A9D1ACY9_9FIRM</name>
<gene>
    <name evidence="2" type="ORF">IAB31_10075</name>
</gene>
<feature type="transmembrane region" description="Helical" evidence="1">
    <location>
        <begin position="571"/>
        <end position="593"/>
    </location>
</feature>
<feature type="transmembrane region" description="Helical" evidence="1">
    <location>
        <begin position="631"/>
        <end position="652"/>
    </location>
</feature>
<reference evidence="2" key="1">
    <citation type="submission" date="2020-10" db="EMBL/GenBank/DDBJ databases">
        <authorList>
            <person name="Gilroy R."/>
        </authorList>
    </citation>
    <scope>NUCLEOTIDE SEQUENCE</scope>
    <source>
        <strain evidence="2">ChiSjej4B22-8148</strain>
    </source>
</reference>
<feature type="transmembrane region" description="Helical" evidence="1">
    <location>
        <begin position="6"/>
        <end position="25"/>
    </location>
</feature>
<feature type="transmembrane region" description="Helical" evidence="1">
    <location>
        <begin position="453"/>
        <end position="471"/>
    </location>
</feature>
<accession>A0A9D1ACY9</accession>
<feature type="transmembrane region" description="Helical" evidence="1">
    <location>
        <begin position="371"/>
        <end position="392"/>
    </location>
</feature>
<feature type="transmembrane region" description="Helical" evidence="1">
    <location>
        <begin position="311"/>
        <end position="332"/>
    </location>
</feature>
<evidence type="ECO:0000313" key="3">
    <source>
        <dbReference type="Proteomes" id="UP000886757"/>
    </source>
</evidence>
<organism evidence="2 3">
    <name type="scientific">Candidatus Choladousia intestinavium</name>
    <dbReference type="NCBI Taxonomy" id="2840727"/>
    <lineage>
        <taxon>Bacteria</taxon>
        <taxon>Bacillati</taxon>
        <taxon>Bacillota</taxon>
        <taxon>Clostridia</taxon>
        <taxon>Lachnospirales</taxon>
        <taxon>Lachnospiraceae</taxon>
        <taxon>Lachnospiraceae incertae sedis</taxon>
        <taxon>Candidatus Choladousia</taxon>
    </lineage>
</organism>
<evidence type="ECO:0000313" key="2">
    <source>
        <dbReference type="EMBL" id="HIR14253.1"/>
    </source>
</evidence>
<dbReference type="AlphaFoldDB" id="A0A9D1ACY9"/>
<reference evidence="2" key="2">
    <citation type="journal article" date="2021" name="PeerJ">
        <title>Extensive microbial diversity within the chicken gut microbiome revealed by metagenomics and culture.</title>
        <authorList>
            <person name="Gilroy R."/>
            <person name="Ravi A."/>
            <person name="Getino M."/>
            <person name="Pursley I."/>
            <person name="Horton D.L."/>
            <person name="Alikhan N.F."/>
            <person name="Baker D."/>
            <person name="Gharbi K."/>
            <person name="Hall N."/>
            <person name="Watson M."/>
            <person name="Adriaenssens E.M."/>
            <person name="Foster-Nyarko E."/>
            <person name="Jarju S."/>
            <person name="Secka A."/>
            <person name="Antonio M."/>
            <person name="Oren A."/>
            <person name="Chaudhuri R.R."/>
            <person name="La Ragione R."/>
            <person name="Hildebrand F."/>
            <person name="Pallen M.J."/>
        </authorList>
    </citation>
    <scope>NUCLEOTIDE SEQUENCE</scope>
    <source>
        <strain evidence="2">ChiSjej4B22-8148</strain>
    </source>
</reference>
<evidence type="ECO:0000256" key="1">
    <source>
        <dbReference type="SAM" id="Phobius"/>
    </source>
</evidence>
<feature type="transmembrane region" description="Helical" evidence="1">
    <location>
        <begin position="287"/>
        <end position="305"/>
    </location>
</feature>
<feature type="transmembrane region" description="Helical" evidence="1">
    <location>
        <begin position="201"/>
        <end position="220"/>
    </location>
</feature>
<feature type="transmembrane region" description="Helical" evidence="1">
    <location>
        <begin position="161"/>
        <end position="181"/>
    </location>
</feature>